<keyword evidence="2" id="KW-0472">Membrane</keyword>
<comment type="caution">
    <text evidence="3">The sequence shown here is derived from an EMBL/GenBank/DDBJ whole genome shotgun (WGS) entry which is preliminary data.</text>
</comment>
<keyword evidence="4" id="KW-1185">Reference proteome</keyword>
<dbReference type="PANTHER" id="PTHR10806">
    <property type="entry name" value="SIGNAL PEPTIDASE COMPLEX CATALYTIC SUBUNIT SEC11"/>
    <property type="match status" value="1"/>
</dbReference>
<keyword evidence="3" id="KW-0378">Hydrolase</keyword>
<dbReference type="RefSeq" id="WP_338031681.1">
    <property type="nucleotide sequence ID" value="NZ_JAFBFD010000022.1"/>
</dbReference>
<dbReference type="PANTHER" id="PTHR10806:SF6">
    <property type="entry name" value="SIGNAL PEPTIDASE COMPLEX CATALYTIC SUBUNIT SEC11"/>
    <property type="match status" value="1"/>
</dbReference>
<dbReference type="EC" id="3.4.21.89" evidence="1"/>
<dbReference type="InterPro" id="IPR001733">
    <property type="entry name" value="Peptidase_S26B"/>
</dbReference>
<name>A0ABV9MW67_9ENTE</name>
<dbReference type="EMBL" id="JBHSGS010000022">
    <property type="protein sequence ID" value="MFC4718923.1"/>
    <property type="molecule type" value="Genomic_DNA"/>
</dbReference>
<evidence type="ECO:0000313" key="3">
    <source>
        <dbReference type="EMBL" id="MFC4718923.1"/>
    </source>
</evidence>
<evidence type="ECO:0000256" key="1">
    <source>
        <dbReference type="NCBIfam" id="TIGR02228"/>
    </source>
</evidence>
<feature type="transmembrane region" description="Helical" evidence="2">
    <location>
        <begin position="134"/>
        <end position="156"/>
    </location>
</feature>
<dbReference type="Proteomes" id="UP001595969">
    <property type="component" value="Unassembled WGS sequence"/>
</dbReference>
<dbReference type="CDD" id="cd06462">
    <property type="entry name" value="Peptidase_S24_S26"/>
    <property type="match status" value="1"/>
</dbReference>
<sequence length="161" mass="18296">MLSLIIFFMPVTLLVPYVRQYTGILSDYSIKVVLTNSMADKIPAGSIVITRKVKPDKLKEGDVISFFASDETVTHRITKKIKKNNEYLFQTKGDANQLIDNNLVNTRDIQGKVLFFIPKIGIILQKMQHIRGKLAFLLTLLSLNLVYSLISQLINFKHIEG</sequence>
<evidence type="ECO:0000313" key="4">
    <source>
        <dbReference type="Proteomes" id="UP001595969"/>
    </source>
</evidence>
<dbReference type="GO" id="GO:0009003">
    <property type="term" value="F:signal peptidase activity"/>
    <property type="evidence" value="ECO:0007669"/>
    <property type="project" value="UniProtKB-EC"/>
</dbReference>
<organism evidence="3 4">
    <name type="scientific">Enterococcus lemanii</name>
    <dbReference type="NCBI Taxonomy" id="1159752"/>
    <lineage>
        <taxon>Bacteria</taxon>
        <taxon>Bacillati</taxon>
        <taxon>Bacillota</taxon>
        <taxon>Bacilli</taxon>
        <taxon>Lactobacillales</taxon>
        <taxon>Enterococcaceae</taxon>
        <taxon>Enterococcus</taxon>
    </lineage>
</organism>
<evidence type="ECO:0000256" key="2">
    <source>
        <dbReference type="SAM" id="Phobius"/>
    </source>
</evidence>
<gene>
    <name evidence="3" type="ORF">ACFO5I_04170</name>
</gene>
<proteinExistence type="predicted"/>
<protein>
    <recommendedName>
        <fullName evidence="1">Signal peptidase I</fullName>
        <ecNumber evidence="1">3.4.21.89</ecNumber>
    </recommendedName>
</protein>
<reference evidence="4" key="1">
    <citation type="journal article" date="2019" name="Int. J. Syst. Evol. Microbiol.">
        <title>The Global Catalogue of Microorganisms (GCM) 10K type strain sequencing project: providing services to taxonomists for standard genome sequencing and annotation.</title>
        <authorList>
            <consortium name="The Broad Institute Genomics Platform"/>
            <consortium name="The Broad Institute Genome Sequencing Center for Infectious Disease"/>
            <person name="Wu L."/>
            <person name="Ma J."/>
        </authorList>
    </citation>
    <scope>NUCLEOTIDE SEQUENCE [LARGE SCALE GENOMIC DNA]</scope>
    <source>
        <strain evidence="4">CGMCC 1.19032</strain>
    </source>
</reference>
<accession>A0ABV9MW67</accession>
<keyword evidence="2" id="KW-0812">Transmembrane</keyword>
<keyword evidence="2" id="KW-1133">Transmembrane helix</keyword>
<dbReference type="NCBIfam" id="TIGR02228">
    <property type="entry name" value="sigpep_I_arch"/>
    <property type="match status" value="1"/>
</dbReference>